<dbReference type="SUPFAM" id="SSF51998">
    <property type="entry name" value="PFL-like glycyl radical enzymes"/>
    <property type="match status" value="1"/>
</dbReference>
<dbReference type="Proteomes" id="UP001206821">
    <property type="component" value="Unassembled WGS sequence"/>
</dbReference>
<dbReference type="CDD" id="cd01675">
    <property type="entry name" value="RNR_III"/>
    <property type="match status" value="1"/>
</dbReference>
<evidence type="ECO:0000313" key="1">
    <source>
        <dbReference type="EMBL" id="MCT4795209.1"/>
    </source>
</evidence>
<dbReference type="PANTHER" id="PTHR21075:SF0">
    <property type="entry name" value="ANAEROBIC RIBONUCLEOSIDE-TRIPHOSPHATE REDUCTASE"/>
    <property type="match status" value="1"/>
</dbReference>
<reference evidence="1 2" key="1">
    <citation type="submission" date="2022-07" db="EMBL/GenBank/DDBJ databases">
        <title>Genomic and pangenome structural analysis of the polyextremophile Exiguobacterium.</title>
        <authorList>
            <person name="Shen L."/>
        </authorList>
    </citation>
    <scope>NUCLEOTIDE SEQUENCE [LARGE SCALE GENOMIC DNA]</scope>
    <source>
        <strain evidence="1 2">12_1</strain>
    </source>
</reference>
<organism evidence="1 2">
    <name type="scientific">Exiguobacterium alkaliphilum</name>
    <dbReference type="NCBI Taxonomy" id="1428684"/>
    <lineage>
        <taxon>Bacteria</taxon>
        <taxon>Bacillati</taxon>
        <taxon>Bacillota</taxon>
        <taxon>Bacilli</taxon>
        <taxon>Bacillales</taxon>
        <taxon>Bacillales Family XII. Incertae Sedis</taxon>
        <taxon>Exiguobacterium</taxon>
    </lineage>
</organism>
<name>A0ABT2KXR6_9BACL</name>
<proteinExistence type="predicted"/>
<sequence>MNLIRLYEDVCVLPDQDLVQENANVDGKSPLGKLARLSSEVSKELATTYLLSERSRRAVADNFLYIHDADYYVTGSTTCCQIPLGDLLMNGFHTGHGTIRPPKDIRSAMALASIILQANQNMQHGGQAFPMFDVDLAPYVEKTYERHLERLRHLPVELTDTEMRTIAEEETITATYQACEAFIHNANSMHSRGGGQVPFVSINYGTDTSRWGRIFIRELLRATERGLGNGETPIFPIQIFKVKEGVNFHEGDPNIDLFKLACRVTGKRLFPNFSFIDAPFNAQYNDGTPESEVAYMGCRTRVMGNRHGAETSIGRGNLSFSTLNLVKMALVSSDIKAFYRMLNDYFDIAIEQLRDRFEYQCKRRADEFRFLYAQHVWRGGETLAPDDEVRDVLKQGTLSVGFIGLAETLQVLLGSTHAESREAERLGLEIVTHLAERVKEAADRYDLNFSLLATPAEGLSGKFVVKDQEAFGMIEGVTDRAFYTNSFHVPVYKDVSIREKIRIEAPYHALCDAGHITYVEVDGSLAHNSEAVEAIVRLMRKHDIGYGSINHPVDRCGNCGLEGIIDEACPTCGESEQIERIRRITGYLVGTMDRWNSAKREEERARVKHDARPIRH</sequence>
<accession>A0ABT2KXR6</accession>
<dbReference type="Gene3D" id="3.20.70.20">
    <property type="match status" value="1"/>
</dbReference>
<dbReference type="EMBL" id="JANIEK010000020">
    <property type="protein sequence ID" value="MCT4795209.1"/>
    <property type="molecule type" value="Genomic_DNA"/>
</dbReference>
<keyword evidence="2" id="KW-1185">Reference proteome</keyword>
<dbReference type="RefSeq" id="WP_081852649.1">
    <property type="nucleotide sequence ID" value="NZ_CP073101.1"/>
</dbReference>
<dbReference type="NCBIfam" id="TIGR02487">
    <property type="entry name" value="NrdD"/>
    <property type="match status" value="1"/>
</dbReference>
<gene>
    <name evidence="1" type="ORF">NQG31_06605</name>
</gene>
<comment type="caution">
    <text evidence="1">The sequence shown here is derived from an EMBL/GenBank/DDBJ whole genome shotgun (WGS) entry which is preliminary data.</text>
</comment>
<dbReference type="NCBIfam" id="NF011292">
    <property type="entry name" value="PRK14704.1"/>
    <property type="match status" value="1"/>
</dbReference>
<protein>
    <submittedName>
        <fullName evidence="1">Anaerobic ribonucleoside triphosphate reductase</fullName>
    </submittedName>
</protein>
<dbReference type="PANTHER" id="PTHR21075">
    <property type="entry name" value="ANAEROBIC RIBONUCLEOSIDE-TRIPHOSPHATE REDUCTASE"/>
    <property type="match status" value="1"/>
</dbReference>
<evidence type="ECO:0000313" key="2">
    <source>
        <dbReference type="Proteomes" id="UP001206821"/>
    </source>
</evidence>
<dbReference type="InterPro" id="IPR012833">
    <property type="entry name" value="NrdD"/>
</dbReference>
<dbReference type="Pfam" id="PF13597">
    <property type="entry name" value="NRDD"/>
    <property type="match status" value="1"/>
</dbReference>